<protein>
    <recommendedName>
        <fullName evidence="3">Reverse transcriptase</fullName>
    </recommendedName>
</protein>
<dbReference type="Proteomes" id="UP001497623">
    <property type="component" value="Unassembled WGS sequence"/>
</dbReference>
<dbReference type="EMBL" id="CAXKWB010007598">
    <property type="protein sequence ID" value="CAL4087902.1"/>
    <property type="molecule type" value="Genomic_DNA"/>
</dbReference>
<dbReference type="AlphaFoldDB" id="A0AAV2QLV5"/>
<accession>A0AAV2QLV5</accession>
<gene>
    <name evidence="1" type="ORF">MNOR_LOCUS13346</name>
</gene>
<evidence type="ECO:0008006" key="3">
    <source>
        <dbReference type="Google" id="ProtNLM"/>
    </source>
</evidence>
<comment type="caution">
    <text evidence="1">The sequence shown here is derived from an EMBL/GenBank/DDBJ whole genome shotgun (WGS) entry which is preliminary data.</text>
</comment>
<reference evidence="1 2" key="1">
    <citation type="submission" date="2024-05" db="EMBL/GenBank/DDBJ databases">
        <authorList>
            <person name="Wallberg A."/>
        </authorList>
    </citation>
    <scope>NUCLEOTIDE SEQUENCE [LARGE SCALE GENOMIC DNA]</scope>
</reference>
<proteinExistence type="predicted"/>
<sequence>TWYIIQPANEKVKAALLEPYDKLDFNTRKWQNILQQITKRTKVLLWSHSRYRSYQILSKSRPSAANASKVIEWYKNILYQHTYSYSIGYMDSWLANLLKDSGVWRWDSTVPFHYA</sequence>
<name>A0AAV2QLV5_MEGNR</name>
<feature type="non-terminal residue" evidence="1">
    <location>
        <position position="1"/>
    </location>
</feature>
<organism evidence="1 2">
    <name type="scientific">Meganyctiphanes norvegica</name>
    <name type="common">Northern krill</name>
    <name type="synonym">Thysanopoda norvegica</name>
    <dbReference type="NCBI Taxonomy" id="48144"/>
    <lineage>
        <taxon>Eukaryota</taxon>
        <taxon>Metazoa</taxon>
        <taxon>Ecdysozoa</taxon>
        <taxon>Arthropoda</taxon>
        <taxon>Crustacea</taxon>
        <taxon>Multicrustacea</taxon>
        <taxon>Malacostraca</taxon>
        <taxon>Eumalacostraca</taxon>
        <taxon>Eucarida</taxon>
        <taxon>Euphausiacea</taxon>
        <taxon>Euphausiidae</taxon>
        <taxon>Meganyctiphanes</taxon>
    </lineage>
</organism>
<feature type="non-terminal residue" evidence="1">
    <location>
        <position position="115"/>
    </location>
</feature>
<evidence type="ECO:0000313" key="1">
    <source>
        <dbReference type="EMBL" id="CAL4087902.1"/>
    </source>
</evidence>
<keyword evidence="2" id="KW-1185">Reference proteome</keyword>
<evidence type="ECO:0000313" key="2">
    <source>
        <dbReference type="Proteomes" id="UP001497623"/>
    </source>
</evidence>